<dbReference type="EMBL" id="FNRL01000016">
    <property type="protein sequence ID" value="SEA79047.1"/>
    <property type="molecule type" value="Genomic_DNA"/>
</dbReference>
<keyword evidence="4" id="KW-1185">Reference proteome</keyword>
<evidence type="ECO:0000256" key="1">
    <source>
        <dbReference type="ARBA" id="ARBA00007100"/>
    </source>
</evidence>
<reference evidence="4" key="1">
    <citation type="submission" date="2016-10" db="EMBL/GenBank/DDBJ databases">
        <authorList>
            <person name="Varghese N."/>
            <person name="Submissions S."/>
        </authorList>
    </citation>
    <scope>NUCLEOTIDE SEQUENCE [LARGE SCALE GENOMIC DNA]</scope>
    <source>
        <strain evidence="4">DSM 23920</strain>
    </source>
</reference>
<dbReference type="STRING" id="408074.SAMN05660909_03447"/>
<gene>
    <name evidence="3" type="ORF">SAMN05660909_03447</name>
</gene>
<proteinExistence type="inferred from homology"/>
<comment type="similarity">
    <text evidence="1">Belongs to the UPF0162 family.</text>
</comment>
<dbReference type="Pfam" id="PF13369">
    <property type="entry name" value="Transglut_core2"/>
    <property type="match status" value="1"/>
</dbReference>
<dbReference type="PANTHER" id="PTHR31350:SF21">
    <property type="entry name" value="F-BOX ONLY PROTEIN 21"/>
    <property type="match status" value="1"/>
</dbReference>
<dbReference type="OrthoDB" id="188084at2"/>
<dbReference type="AlphaFoldDB" id="A0A1H4E2J5"/>
<dbReference type="PANTHER" id="PTHR31350">
    <property type="entry name" value="SI:DKEY-261L7.2"/>
    <property type="match status" value="1"/>
</dbReference>
<evidence type="ECO:0000313" key="4">
    <source>
        <dbReference type="Proteomes" id="UP000199656"/>
    </source>
</evidence>
<feature type="domain" description="Protein SirB1 N-terminal" evidence="2">
    <location>
        <begin position="103"/>
        <end position="259"/>
    </location>
</feature>
<evidence type="ECO:0000259" key="2">
    <source>
        <dbReference type="Pfam" id="PF13369"/>
    </source>
</evidence>
<accession>A0A1H4E2J5</accession>
<organism evidence="3 4">
    <name type="scientific">Chitinophaga terrae</name>
    <name type="common">ex Kim and Jung 2007</name>
    <dbReference type="NCBI Taxonomy" id="408074"/>
    <lineage>
        <taxon>Bacteria</taxon>
        <taxon>Pseudomonadati</taxon>
        <taxon>Bacteroidota</taxon>
        <taxon>Chitinophagia</taxon>
        <taxon>Chitinophagales</taxon>
        <taxon>Chitinophagaceae</taxon>
        <taxon>Chitinophaga</taxon>
    </lineage>
</organism>
<evidence type="ECO:0000313" key="3">
    <source>
        <dbReference type="EMBL" id="SEA79047.1"/>
    </source>
</evidence>
<sequence>MNENREINALFHLLDDPDVEVFDTVANKILLYGKDIIPNLENLWENTVDEAIQERIELLIHRVHYQDLQSALRVWARSEMHDLLQGAILTARYQFPDLASNVIQTEIERIKRNIWLELNNYLTPLEQINVLNSMIYNYFGLKGEEVSYQRKNQFFINQVVESKKGNPLTNGIIYQSLCHMLDLPVYAVNIPRQFILAYFDTFIDFSGPVDPSDYRILFFIDPIQGQIYTQQDVDTYLRRVSVPPVPSYFKPQSNKQIIQFLLEELSKCFQDEKDSYKQDELKNLASILED</sequence>
<protein>
    <submittedName>
        <fullName evidence="3">Transglutaminase-like superfamily protein</fullName>
    </submittedName>
</protein>
<dbReference type="Proteomes" id="UP000199656">
    <property type="component" value="Unassembled WGS sequence"/>
</dbReference>
<dbReference type="InterPro" id="IPR032698">
    <property type="entry name" value="SirB1_N"/>
</dbReference>
<name>A0A1H4E2J5_9BACT</name>
<dbReference type="RefSeq" id="WP_089763174.1">
    <property type="nucleotide sequence ID" value="NZ_BKAT01000029.1"/>
</dbReference>